<dbReference type="GO" id="GO:0000139">
    <property type="term" value="C:Golgi membrane"/>
    <property type="evidence" value="ECO:0007669"/>
    <property type="project" value="UniProtKB-SubCell"/>
</dbReference>
<evidence type="ECO:0000256" key="4">
    <source>
        <dbReference type="ARBA" id="ARBA00008334"/>
    </source>
</evidence>
<dbReference type="InterPro" id="IPR036180">
    <property type="entry name" value="Gelsolin-like_dom_sf"/>
</dbReference>
<evidence type="ECO:0000256" key="9">
    <source>
        <dbReference type="ARBA" id="ARBA00022927"/>
    </source>
</evidence>
<evidence type="ECO:0000256" key="1">
    <source>
        <dbReference type="ARBA" id="ARBA00004299"/>
    </source>
</evidence>
<evidence type="ECO:0000259" key="14">
    <source>
        <dbReference type="Pfam" id="PF00626"/>
    </source>
</evidence>
<feature type="region of interest" description="Disordered" evidence="13">
    <location>
        <begin position="1"/>
        <end position="131"/>
    </location>
</feature>
<keyword evidence="19" id="KW-1185">Reference proteome</keyword>
<reference evidence="20" key="1">
    <citation type="submission" date="2017-02" db="UniProtKB">
        <authorList>
            <consortium name="WormBaseParasite"/>
        </authorList>
    </citation>
    <scope>IDENTIFICATION</scope>
</reference>
<dbReference type="InterPro" id="IPR036465">
    <property type="entry name" value="vWFA_dom_sf"/>
</dbReference>
<dbReference type="InterPro" id="IPR050550">
    <property type="entry name" value="SEC23_SEC24_subfamily"/>
</dbReference>
<dbReference type="GO" id="GO:0000149">
    <property type="term" value="F:SNARE binding"/>
    <property type="evidence" value="ECO:0007669"/>
    <property type="project" value="TreeGrafter"/>
</dbReference>
<dbReference type="GO" id="GO:0006886">
    <property type="term" value="P:intracellular protein transport"/>
    <property type="evidence" value="ECO:0007669"/>
    <property type="project" value="InterPro"/>
</dbReference>
<dbReference type="GO" id="GO:0090110">
    <property type="term" value="P:COPII-coated vesicle cargo loading"/>
    <property type="evidence" value="ECO:0007669"/>
    <property type="project" value="TreeGrafter"/>
</dbReference>
<evidence type="ECO:0000259" key="18">
    <source>
        <dbReference type="Pfam" id="PF08033"/>
    </source>
</evidence>
<evidence type="ECO:0000259" key="16">
    <source>
        <dbReference type="Pfam" id="PF04811"/>
    </source>
</evidence>
<dbReference type="SUPFAM" id="SSF81995">
    <property type="entry name" value="beta-sandwich domain of Sec23/24"/>
    <property type="match status" value="1"/>
</dbReference>
<accession>A0A0N5AML2</accession>
<keyword evidence="12" id="KW-0968">Cytoplasmic vesicle</keyword>
<evidence type="ECO:0000313" key="20">
    <source>
        <dbReference type="WBParaSite" id="SMUV_0000582401-mRNA-1"/>
    </source>
</evidence>
<organism evidence="19 20">
    <name type="scientific">Syphacia muris</name>
    <dbReference type="NCBI Taxonomy" id="451379"/>
    <lineage>
        <taxon>Eukaryota</taxon>
        <taxon>Metazoa</taxon>
        <taxon>Ecdysozoa</taxon>
        <taxon>Nematoda</taxon>
        <taxon>Chromadorea</taxon>
        <taxon>Rhabditida</taxon>
        <taxon>Spirurina</taxon>
        <taxon>Oxyuridomorpha</taxon>
        <taxon>Oxyuroidea</taxon>
        <taxon>Oxyuridae</taxon>
        <taxon>Syphacia</taxon>
    </lineage>
</organism>
<evidence type="ECO:0000256" key="10">
    <source>
        <dbReference type="ARBA" id="ARBA00023034"/>
    </source>
</evidence>
<evidence type="ECO:0000256" key="11">
    <source>
        <dbReference type="ARBA" id="ARBA00023136"/>
    </source>
</evidence>
<dbReference type="STRING" id="451379.A0A0N5AML2"/>
<dbReference type="GO" id="GO:0070971">
    <property type="term" value="C:endoplasmic reticulum exit site"/>
    <property type="evidence" value="ECO:0007669"/>
    <property type="project" value="TreeGrafter"/>
</dbReference>
<evidence type="ECO:0000256" key="6">
    <source>
        <dbReference type="ARBA" id="ARBA00022490"/>
    </source>
</evidence>
<keyword evidence="9" id="KW-0653">Protein transport</keyword>
<evidence type="ECO:0000256" key="12">
    <source>
        <dbReference type="ARBA" id="ARBA00023329"/>
    </source>
</evidence>
<dbReference type="Gene3D" id="2.60.40.1670">
    <property type="entry name" value="beta-sandwich domain of Sec23/24"/>
    <property type="match status" value="2"/>
</dbReference>
<keyword evidence="10" id="KW-0333">Golgi apparatus</keyword>
<dbReference type="SUPFAM" id="SSF53300">
    <property type="entry name" value="vWA-like"/>
    <property type="match status" value="1"/>
</dbReference>
<dbReference type="GO" id="GO:0005789">
    <property type="term" value="C:endoplasmic reticulum membrane"/>
    <property type="evidence" value="ECO:0007669"/>
    <property type="project" value="UniProtKB-SubCell"/>
</dbReference>
<feature type="domain" description="Sec23/Sec24 trunk" evidence="16">
    <location>
        <begin position="316"/>
        <end position="389"/>
    </location>
</feature>
<dbReference type="InterPro" id="IPR012990">
    <property type="entry name" value="Beta-sandwich_Sec23_24"/>
</dbReference>
<feature type="domain" description="Zinc finger Sec23/Sec24-type" evidence="15">
    <location>
        <begin position="243"/>
        <end position="279"/>
    </location>
</feature>
<comment type="similarity">
    <text evidence="4">Belongs to the SEC23/SEC24 family. SEC24 subfamily.</text>
</comment>
<evidence type="ECO:0000313" key="19">
    <source>
        <dbReference type="Proteomes" id="UP000046393"/>
    </source>
</evidence>
<protein>
    <submittedName>
        <fullName evidence="20">Protein transport protein Sec24-like At3g07100</fullName>
    </submittedName>
</protein>
<dbReference type="PANTHER" id="PTHR13803:SF39">
    <property type="entry name" value="SECRETORY 24AB, ISOFORM A"/>
    <property type="match status" value="1"/>
</dbReference>
<evidence type="ECO:0000256" key="5">
    <source>
        <dbReference type="ARBA" id="ARBA00022448"/>
    </source>
</evidence>
<evidence type="ECO:0000259" key="17">
    <source>
        <dbReference type="Pfam" id="PF04815"/>
    </source>
</evidence>
<dbReference type="Gene3D" id="2.30.30.380">
    <property type="entry name" value="Zn-finger domain of Sec23/24"/>
    <property type="match status" value="1"/>
</dbReference>
<evidence type="ECO:0000259" key="15">
    <source>
        <dbReference type="Pfam" id="PF04810"/>
    </source>
</evidence>
<keyword evidence="7" id="KW-0256">Endoplasmic reticulum</keyword>
<feature type="domain" description="Gelsolin-like" evidence="14">
    <location>
        <begin position="719"/>
        <end position="796"/>
    </location>
</feature>
<feature type="domain" description="Sec23/Sec24 trunk" evidence="16">
    <location>
        <begin position="390"/>
        <end position="496"/>
    </location>
</feature>
<comment type="subcellular location">
    <subcellularLocation>
        <location evidence="1">Cytoplasmic vesicle</location>
        <location evidence="1">COPII-coated vesicle membrane</location>
        <topology evidence="1">Peripheral membrane protein</topology>
        <orientation evidence="1">Cytoplasmic side</orientation>
    </subcellularLocation>
    <subcellularLocation>
        <location evidence="3">Endoplasmic reticulum membrane</location>
        <topology evidence="3">Peripheral membrane protein</topology>
        <orientation evidence="3">Cytoplasmic side</orientation>
    </subcellularLocation>
    <subcellularLocation>
        <location evidence="2">Golgi apparatus membrane</location>
    </subcellularLocation>
</comment>
<dbReference type="Gene3D" id="3.40.50.410">
    <property type="entry name" value="von Willebrand factor, type A domain"/>
    <property type="match status" value="1"/>
</dbReference>
<dbReference type="WBParaSite" id="SMUV_0000582401-mRNA-1">
    <property type="protein sequence ID" value="SMUV_0000582401-mRNA-1"/>
    <property type="gene ID" value="SMUV_0000582401"/>
</dbReference>
<dbReference type="Pfam" id="PF04811">
    <property type="entry name" value="Sec23_trunk"/>
    <property type="match status" value="2"/>
</dbReference>
<feature type="domain" description="Sec23/Sec24 beta-sandwich" evidence="18">
    <location>
        <begin position="501"/>
        <end position="585"/>
    </location>
</feature>
<keyword evidence="11" id="KW-0472">Membrane</keyword>
<feature type="compositionally biased region" description="Polar residues" evidence="13">
    <location>
        <begin position="96"/>
        <end position="120"/>
    </location>
</feature>
<dbReference type="GO" id="GO:0030127">
    <property type="term" value="C:COPII vesicle coat"/>
    <property type="evidence" value="ECO:0007669"/>
    <property type="project" value="InterPro"/>
</dbReference>
<evidence type="ECO:0000256" key="13">
    <source>
        <dbReference type="SAM" id="MobiDB-lite"/>
    </source>
</evidence>
<feature type="domain" description="Sec23/Sec24 helical" evidence="17">
    <location>
        <begin position="616"/>
        <end position="697"/>
    </location>
</feature>
<dbReference type="Pfam" id="PF00626">
    <property type="entry name" value="Gelsolin"/>
    <property type="match status" value="1"/>
</dbReference>
<dbReference type="InterPro" id="IPR006900">
    <property type="entry name" value="Sec23/24_helical_dom"/>
</dbReference>
<dbReference type="Gene3D" id="3.40.20.10">
    <property type="entry name" value="Severin"/>
    <property type="match status" value="1"/>
</dbReference>
<dbReference type="PANTHER" id="PTHR13803">
    <property type="entry name" value="SEC24-RELATED PROTEIN"/>
    <property type="match status" value="1"/>
</dbReference>
<dbReference type="Pfam" id="PF04815">
    <property type="entry name" value="Sec23_helical"/>
    <property type="match status" value="1"/>
</dbReference>
<evidence type="ECO:0000256" key="2">
    <source>
        <dbReference type="ARBA" id="ARBA00004394"/>
    </source>
</evidence>
<evidence type="ECO:0000256" key="8">
    <source>
        <dbReference type="ARBA" id="ARBA00022892"/>
    </source>
</evidence>
<keyword evidence="8" id="KW-0931">ER-Golgi transport</keyword>
<dbReference type="InterPro" id="IPR036174">
    <property type="entry name" value="Znf_Sec23_Sec24_sf"/>
</dbReference>
<evidence type="ECO:0000256" key="7">
    <source>
        <dbReference type="ARBA" id="ARBA00022824"/>
    </source>
</evidence>
<feature type="compositionally biased region" description="Pro residues" evidence="13">
    <location>
        <begin position="78"/>
        <end position="87"/>
    </location>
</feature>
<dbReference type="SUPFAM" id="SSF82919">
    <property type="entry name" value="Zn-finger domain of Sec23/24"/>
    <property type="match status" value="1"/>
</dbReference>
<dbReference type="AlphaFoldDB" id="A0A0N5AML2"/>
<proteinExistence type="inferred from homology"/>
<dbReference type="InterPro" id="IPR029006">
    <property type="entry name" value="ADF-H/Gelsolin-like_dom_sf"/>
</dbReference>
<keyword evidence="5" id="KW-0813">Transport</keyword>
<evidence type="ECO:0000256" key="3">
    <source>
        <dbReference type="ARBA" id="ARBA00004397"/>
    </source>
</evidence>
<dbReference type="SUPFAM" id="SSF82754">
    <property type="entry name" value="C-terminal, gelsolin-like domain of Sec23/24"/>
    <property type="match status" value="1"/>
</dbReference>
<dbReference type="InterPro" id="IPR036175">
    <property type="entry name" value="Sec23/24_helical_dom_sf"/>
</dbReference>
<dbReference type="InterPro" id="IPR006895">
    <property type="entry name" value="Znf_Sec23_Sec24"/>
</dbReference>
<dbReference type="InterPro" id="IPR007123">
    <property type="entry name" value="Gelsolin-like_dom"/>
</dbReference>
<dbReference type="InterPro" id="IPR006896">
    <property type="entry name" value="Sec23/24_trunk_dom"/>
</dbReference>
<sequence length="850" mass="95274">MSQNQVMPVAGITVSQPTGLPPIAAGDCRLPSLSSPSTLPPFVPPSSLSNSQPHPQLPTFPLTSASQPNMVPLSSFSPIPPPPPSFSPPQLQQSSVVGTAANSISSFPSRQSLSNYSSGAPVSGASVPHPHGERFQSLNGSYGNFMGSPFPSLNGFGTPQQSGIINLAQEKDIFKFGMEEPKIELPHTVCNPEACCSPGIFRCTLKQIPQSEELLNKSRLPFGLTLHPFRDVKCLSVIQTSTIVRCRYCRTYINPYIYLIDNRHWKCNLCFRSNDLPDDFSWDPVTKSYGEPTRRPEIRNATVEFIAPSEYMLRPPQPAVYVFVIDVSHNAVESGYLYTFSEQLLLALELLPGDDRTAVAFIAVDQSIHFFQFRDKSSPKQLIVDDFDEIGGRITVLQTVLPNIGPGALTSREDPNQRDIQCLAPATDFYKRLALECTGHQVAIDLFLLGTQYSDLSTLADMAKFSSGCVYHYPSYHMNRNLLQAKRFQKQLSRYLTRKIGFEAVLRIRCTRGLALHSFYGNFFVRSTDLLAMANVNPDSAFSMQVQIEEDLNGLNSVCFQAALLYTSSKGDRRIRIHTLCLPVTKDLNTIYKSFDLRCSISLLSRFGNEFRFVYGRSLEDSREAMANAAIDAFSSFNKAVAQQGNVNAVLSPTTMMRLFPLSVLGMLKHIAFSFGRSTKLDDRAEYLLLFRTAPMEVAELEILPTLYRLNDFYESDNTPQRLRLSYESVSTSGVFLLDTGSYVYIYIGAKTPPSMLNDLFHCENFAAIDEEVIQLFNENFDVLDNPLSKKVHDFLRTLQINRSVYAPVVLIREDSPMKELFTSRLSEDRTESSYSYVEFIKHVCREIHR</sequence>
<dbReference type="Pfam" id="PF08033">
    <property type="entry name" value="Sec23_BS"/>
    <property type="match status" value="1"/>
</dbReference>
<name>A0A0N5AML2_9BILA</name>
<dbReference type="GO" id="GO:0008270">
    <property type="term" value="F:zinc ion binding"/>
    <property type="evidence" value="ECO:0007669"/>
    <property type="project" value="InterPro"/>
</dbReference>
<keyword evidence="6" id="KW-0963">Cytoplasm</keyword>
<dbReference type="Pfam" id="PF04810">
    <property type="entry name" value="zf-Sec23_Sec24"/>
    <property type="match status" value="1"/>
</dbReference>
<dbReference type="Proteomes" id="UP000046393">
    <property type="component" value="Unplaced"/>
</dbReference>
<dbReference type="SUPFAM" id="SSF81811">
    <property type="entry name" value="Helical domain of Sec23/24"/>
    <property type="match status" value="1"/>
</dbReference>